<dbReference type="PANTHER" id="PTHR45913">
    <property type="entry name" value="EPM2A-INTERACTING PROTEIN 1"/>
    <property type="match status" value="1"/>
</dbReference>
<evidence type="ECO:0000313" key="1">
    <source>
        <dbReference type="EMBL" id="KFD62370.1"/>
    </source>
</evidence>
<reference evidence="1" key="1">
    <citation type="journal article" date="2014" name="Nat. Genet.">
        <title>Genome and transcriptome of the porcine whipworm Trichuris suis.</title>
        <authorList>
            <person name="Jex A.R."/>
            <person name="Nejsum P."/>
            <person name="Schwarz E.M."/>
            <person name="Hu L."/>
            <person name="Young N.D."/>
            <person name="Hall R.S."/>
            <person name="Korhonen P.K."/>
            <person name="Liao S."/>
            <person name="Thamsborg S."/>
            <person name="Xia J."/>
            <person name="Xu P."/>
            <person name="Wang S."/>
            <person name="Scheerlinck J.P."/>
            <person name="Hofmann A."/>
            <person name="Sternberg P.W."/>
            <person name="Wang J."/>
            <person name="Gasser R.B."/>
        </authorList>
    </citation>
    <scope>NUCLEOTIDE SEQUENCE [LARGE SCALE GENOMIC DNA]</scope>
    <source>
        <strain evidence="1">DCEP-RM93F</strain>
    </source>
</reference>
<sequence>MAYVRFIKQEDLVQELLFAKELLTETKGESIFEVVNDFFKEKQIPFKKILAVATDGAPSMVGRYRGFVEYLKEVLPEVLPVHCVLHRQQLVAKRLSVRLSSSLQYVIQAVNRIKANALSDRLFRQLCDENVEEFNRLLLHIEAKICCEEARGSNNAVGAPASNPSRNSQYEELAGERTAVLGGDFPPIFAPSADMFRKLRIYTLVQLTVAYLINHSSIDWLSGCLV</sequence>
<name>A0A085MYS4_9BILA</name>
<dbReference type="PANTHER" id="PTHR45913:SF22">
    <property type="entry name" value="SCAN BOX DOMAIN-CONTAINING PROTEIN"/>
    <property type="match status" value="1"/>
</dbReference>
<protein>
    <recommendedName>
        <fullName evidence="2">DUF4371 domain-containing protein</fullName>
    </recommendedName>
</protein>
<organism evidence="1">
    <name type="scientific">Trichuris suis</name>
    <name type="common">pig whipworm</name>
    <dbReference type="NCBI Taxonomy" id="68888"/>
    <lineage>
        <taxon>Eukaryota</taxon>
        <taxon>Metazoa</taxon>
        <taxon>Ecdysozoa</taxon>
        <taxon>Nematoda</taxon>
        <taxon>Enoplea</taxon>
        <taxon>Dorylaimia</taxon>
        <taxon>Trichinellida</taxon>
        <taxon>Trichuridae</taxon>
        <taxon>Trichuris</taxon>
    </lineage>
</organism>
<accession>A0A085MYS4</accession>
<dbReference type="AlphaFoldDB" id="A0A085MYS4"/>
<proteinExistence type="predicted"/>
<gene>
    <name evidence="1" type="ORF">M514_25493</name>
</gene>
<dbReference type="Proteomes" id="UP000030758">
    <property type="component" value="Unassembled WGS sequence"/>
</dbReference>
<dbReference type="EMBL" id="KL367597">
    <property type="protein sequence ID" value="KFD62370.1"/>
    <property type="molecule type" value="Genomic_DNA"/>
</dbReference>
<evidence type="ECO:0008006" key="2">
    <source>
        <dbReference type="Google" id="ProtNLM"/>
    </source>
</evidence>